<organism evidence="4 5">
    <name type="scientific">Dactylosporangium darangshiense</name>
    <dbReference type="NCBI Taxonomy" id="579108"/>
    <lineage>
        <taxon>Bacteria</taxon>
        <taxon>Bacillati</taxon>
        <taxon>Actinomycetota</taxon>
        <taxon>Actinomycetes</taxon>
        <taxon>Micromonosporales</taxon>
        <taxon>Micromonosporaceae</taxon>
        <taxon>Dactylosporangium</taxon>
    </lineage>
</organism>
<evidence type="ECO:0000313" key="5">
    <source>
        <dbReference type="Proteomes" id="UP001500620"/>
    </source>
</evidence>
<name>A0ABP8DM59_9ACTN</name>
<evidence type="ECO:0000256" key="1">
    <source>
        <dbReference type="ARBA" id="ARBA00022679"/>
    </source>
</evidence>
<reference evidence="5" key="1">
    <citation type="journal article" date="2019" name="Int. J. Syst. Evol. Microbiol.">
        <title>The Global Catalogue of Microorganisms (GCM) 10K type strain sequencing project: providing services to taxonomists for standard genome sequencing and annotation.</title>
        <authorList>
            <consortium name="The Broad Institute Genomics Platform"/>
            <consortium name="The Broad Institute Genome Sequencing Center for Infectious Disease"/>
            <person name="Wu L."/>
            <person name="Ma J."/>
        </authorList>
    </citation>
    <scope>NUCLEOTIDE SEQUENCE [LARGE SCALE GENOMIC DNA]</scope>
    <source>
        <strain evidence="5">JCM 17441</strain>
    </source>
</reference>
<protein>
    <recommendedName>
        <fullName evidence="3">N-acetyltransferase domain-containing protein</fullName>
    </recommendedName>
</protein>
<dbReference type="RefSeq" id="WP_345136267.1">
    <property type="nucleotide sequence ID" value="NZ_BAABAT010000035.1"/>
</dbReference>
<keyword evidence="5" id="KW-1185">Reference proteome</keyword>
<dbReference type="InterPro" id="IPR050680">
    <property type="entry name" value="YpeA/RimI_acetyltransf"/>
</dbReference>
<dbReference type="Proteomes" id="UP001500620">
    <property type="component" value="Unassembled WGS sequence"/>
</dbReference>
<sequence>MDGLRIRAYEAADAGAVAALVNAVFAAGGVRADHSAAEIEELVEHEIRDPATDTRLVVDADGRLAAAAFVPAPPDGGYRLELIGGVLPERRGAGIGRALLAWQLERAASLRAEVAPDSAWTGQVVTGVPDASAIRLYERLGFAPARYFLKMVAPVPPASGAAVPEGVRLMRYTQSLERDVHALHSSAFRGLWGHQERAFEPWAAQTVRSERFLPDLARVAFAGDAIVGYVLPYSQDEPGRLYVGQIGTAESWRRRGVAGALLADMLAAAAGPGYTAAALDADADNPTGAAAVYLRAGFKIDQHLVAYTRAVS</sequence>
<evidence type="ECO:0000259" key="3">
    <source>
        <dbReference type="PROSITE" id="PS51186"/>
    </source>
</evidence>
<feature type="domain" description="N-acetyltransferase" evidence="3">
    <location>
        <begin position="4"/>
        <end position="170"/>
    </location>
</feature>
<dbReference type="InterPro" id="IPR016181">
    <property type="entry name" value="Acyl_CoA_acyltransferase"/>
</dbReference>
<keyword evidence="1" id="KW-0808">Transferase</keyword>
<evidence type="ECO:0000313" key="4">
    <source>
        <dbReference type="EMBL" id="GAA4259356.1"/>
    </source>
</evidence>
<dbReference type="PROSITE" id="PS51186">
    <property type="entry name" value="GNAT"/>
    <property type="match status" value="2"/>
</dbReference>
<dbReference type="Pfam" id="PF13508">
    <property type="entry name" value="Acetyltransf_7"/>
    <property type="match status" value="1"/>
</dbReference>
<accession>A0ABP8DM59</accession>
<dbReference type="SUPFAM" id="SSF55729">
    <property type="entry name" value="Acyl-CoA N-acyltransferases (Nat)"/>
    <property type="match status" value="2"/>
</dbReference>
<feature type="domain" description="N-acetyltransferase" evidence="3">
    <location>
        <begin position="167"/>
        <end position="312"/>
    </location>
</feature>
<proteinExistence type="predicted"/>
<dbReference type="PANTHER" id="PTHR43420">
    <property type="entry name" value="ACETYLTRANSFERASE"/>
    <property type="match status" value="1"/>
</dbReference>
<gene>
    <name evidence="4" type="ORF">GCM10022255_083640</name>
</gene>
<dbReference type="EMBL" id="BAABAT010000035">
    <property type="protein sequence ID" value="GAA4259356.1"/>
    <property type="molecule type" value="Genomic_DNA"/>
</dbReference>
<dbReference type="InterPro" id="IPR000182">
    <property type="entry name" value="GNAT_dom"/>
</dbReference>
<comment type="caution">
    <text evidence="4">The sequence shown here is derived from an EMBL/GenBank/DDBJ whole genome shotgun (WGS) entry which is preliminary data.</text>
</comment>
<evidence type="ECO:0000256" key="2">
    <source>
        <dbReference type="ARBA" id="ARBA00023315"/>
    </source>
</evidence>
<keyword evidence="2" id="KW-0012">Acyltransferase</keyword>
<dbReference type="Pfam" id="PF00583">
    <property type="entry name" value="Acetyltransf_1"/>
    <property type="match status" value="1"/>
</dbReference>
<dbReference type="PANTHER" id="PTHR43420:SF47">
    <property type="entry name" value="N-ACETYLTRANSFERASE DOMAIN-CONTAINING PROTEIN"/>
    <property type="match status" value="1"/>
</dbReference>
<dbReference type="Gene3D" id="3.40.630.30">
    <property type="match status" value="1"/>
</dbReference>